<evidence type="ECO:0000256" key="1">
    <source>
        <dbReference type="SAM" id="MobiDB-lite"/>
    </source>
</evidence>
<feature type="region of interest" description="Disordered" evidence="1">
    <location>
        <begin position="1"/>
        <end position="30"/>
    </location>
</feature>
<dbReference type="AlphaFoldDB" id="A0A5N6KRK8"/>
<protein>
    <submittedName>
        <fullName evidence="2">Uncharacterized protein</fullName>
    </submittedName>
</protein>
<evidence type="ECO:0000313" key="2">
    <source>
        <dbReference type="EMBL" id="KAB8339275.1"/>
    </source>
</evidence>
<gene>
    <name evidence="2" type="ORF">FH972_022208</name>
</gene>
<reference evidence="2 3" key="1">
    <citation type="submission" date="2019-06" db="EMBL/GenBank/DDBJ databases">
        <title>A chromosomal-level reference genome of Carpinus fangiana (Coryloideae, Betulaceae).</title>
        <authorList>
            <person name="Yang X."/>
            <person name="Wang Z."/>
            <person name="Zhang L."/>
            <person name="Hao G."/>
            <person name="Liu J."/>
            <person name="Yang Y."/>
        </authorList>
    </citation>
    <scope>NUCLEOTIDE SEQUENCE [LARGE SCALE GENOMIC DNA]</scope>
    <source>
        <strain evidence="2">Cfa_2016G</strain>
        <tissue evidence="2">Leaf</tissue>
    </source>
</reference>
<accession>A0A5N6KRK8</accession>
<dbReference type="Proteomes" id="UP000327013">
    <property type="component" value="Unassembled WGS sequence"/>
</dbReference>
<dbReference type="EMBL" id="VIBQ01000010">
    <property type="protein sequence ID" value="KAB8339275.1"/>
    <property type="molecule type" value="Genomic_DNA"/>
</dbReference>
<sequence>MQAGVDAVTVDESRARGSGGTTTALAQREAAHGPPFSLTAAFPLDSQPLEPLSYIPACVHVRIPPGSSDAAVPLAQHARSCLAPRPSLAIAQSRAPALSLTTFLRQ</sequence>
<comment type="caution">
    <text evidence="2">The sequence shown here is derived from an EMBL/GenBank/DDBJ whole genome shotgun (WGS) entry which is preliminary data.</text>
</comment>
<name>A0A5N6KRK8_9ROSI</name>
<evidence type="ECO:0000313" key="3">
    <source>
        <dbReference type="Proteomes" id="UP000327013"/>
    </source>
</evidence>
<proteinExistence type="predicted"/>
<keyword evidence="3" id="KW-1185">Reference proteome</keyword>
<organism evidence="2 3">
    <name type="scientific">Carpinus fangiana</name>
    <dbReference type="NCBI Taxonomy" id="176857"/>
    <lineage>
        <taxon>Eukaryota</taxon>
        <taxon>Viridiplantae</taxon>
        <taxon>Streptophyta</taxon>
        <taxon>Embryophyta</taxon>
        <taxon>Tracheophyta</taxon>
        <taxon>Spermatophyta</taxon>
        <taxon>Magnoliopsida</taxon>
        <taxon>eudicotyledons</taxon>
        <taxon>Gunneridae</taxon>
        <taxon>Pentapetalae</taxon>
        <taxon>rosids</taxon>
        <taxon>fabids</taxon>
        <taxon>Fagales</taxon>
        <taxon>Betulaceae</taxon>
        <taxon>Carpinus</taxon>
    </lineage>
</organism>